<evidence type="ECO:0008006" key="3">
    <source>
        <dbReference type="Google" id="ProtNLM"/>
    </source>
</evidence>
<proteinExistence type="predicted"/>
<protein>
    <recommendedName>
        <fullName evidence="3">Alpha/beta hydrolase</fullName>
    </recommendedName>
</protein>
<comment type="caution">
    <text evidence="1">The sequence shown here is derived from an EMBL/GenBank/DDBJ whole genome shotgun (WGS) entry which is preliminary data.</text>
</comment>
<dbReference type="Proteomes" id="UP001500596">
    <property type="component" value="Unassembled WGS sequence"/>
</dbReference>
<sequence length="453" mass="46046">MSDDLDIRGGGPVAVDTVSLRDASAAFAVLAADLDEIATSVAAAGRALWDVSTAIWGPAETVEGARRLIAAAVDQGNGIVRELRFAADVYELIELRAERAVAAAADDAARVAQLDARIGGLLRADPDVDGSARREVLAHGAFWPAELARQAPGALWWLAPGFGSVAAGVTWTVLQGIGATRAGAVASTARLRGAAEPVVVSALARPAPVHAPVSLADAAARMPSGQSRIRVERYEMADGSRQFAVYVTGTRTIAPGTTEPFDMASNVELYSGERSASYDATLAALRDAGAHPGDIVHAFGHSQGAMVTAYLAVESGYDTATLVSFGSPVEADVDAGTLSVTLRHRDDPVTALAGGGNAPVGAPGSFVAERTADPAGGVHDFGIPGHGIDTYAHTARLLDDSADPRMDAVREVFAGLAGAASAEVIEYAAVRVPAVPAPEPGPAAISPGASGAG</sequence>
<dbReference type="InterPro" id="IPR029058">
    <property type="entry name" value="AB_hydrolase_fold"/>
</dbReference>
<gene>
    <name evidence="1" type="ORF">GCM10009807_02480</name>
</gene>
<name>A0ABN2FYT3_9MICO</name>
<evidence type="ECO:0000313" key="2">
    <source>
        <dbReference type="Proteomes" id="UP001500596"/>
    </source>
</evidence>
<dbReference type="EMBL" id="BAAAPK010000001">
    <property type="protein sequence ID" value="GAA1662092.1"/>
    <property type="molecule type" value="Genomic_DNA"/>
</dbReference>
<evidence type="ECO:0000313" key="1">
    <source>
        <dbReference type="EMBL" id="GAA1662092.1"/>
    </source>
</evidence>
<keyword evidence="2" id="KW-1185">Reference proteome</keyword>
<accession>A0ABN2FYT3</accession>
<organism evidence="1 2">
    <name type="scientific">Microbacterium lacus</name>
    <dbReference type="NCBI Taxonomy" id="415217"/>
    <lineage>
        <taxon>Bacteria</taxon>
        <taxon>Bacillati</taxon>
        <taxon>Actinomycetota</taxon>
        <taxon>Actinomycetes</taxon>
        <taxon>Micrococcales</taxon>
        <taxon>Microbacteriaceae</taxon>
        <taxon>Microbacterium</taxon>
    </lineage>
</organism>
<dbReference type="SUPFAM" id="SSF53474">
    <property type="entry name" value="alpha/beta-Hydrolases"/>
    <property type="match status" value="1"/>
</dbReference>
<reference evidence="1 2" key="1">
    <citation type="journal article" date="2019" name="Int. J. Syst. Evol. Microbiol.">
        <title>The Global Catalogue of Microorganisms (GCM) 10K type strain sequencing project: providing services to taxonomists for standard genome sequencing and annotation.</title>
        <authorList>
            <consortium name="The Broad Institute Genomics Platform"/>
            <consortium name="The Broad Institute Genome Sequencing Center for Infectious Disease"/>
            <person name="Wu L."/>
            <person name="Ma J."/>
        </authorList>
    </citation>
    <scope>NUCLEOTIDE SEQUENCE [LARGE SCALE GENOMIC DNA]</scope>
    <source>
        <strain evidence="1 2">JCM 15575</strain>
    </source>
</reference>
<dbReference type="RefSeq" id="WP_344050775.1">
    <property type="nucleotide sequence ID" value="NZ_BAAAPK010000001.1"/>
</dbReference>